<proteinExistence type="predicted"/>
<feature type="transmembrane region" description="Helical" evidence="5">
    <location>
        <begin position="81"/>
        <end position="102"/>
    </location>
</feature>
<sequence length="436" mass="49874">MLYTSHCAWNYYYYKNGIQKKALFGRMNVNNAKLTLKIKHSSLFIAILVMLMLKDMISYNNVEWSMVPGSTSWEALGTTNYFTISLVLASLFCVIALSCFFYEKNKNFFSSVFNLNLFIIIFAIIGWTFISFATEGVQQTLYSSSNPLVYLTVLAVIIGTDDAIWNKLSKAAPLFAALNILLSFYSYFPFASMNVGLLGGNSPTMTYFVSGFWFLAVAIIDYENKSRKSKILIYTLLTLCITLAVIINSRSWVIQSTILLFIAAFISKNKRIISKLLITCIIIALVSSIAYFIIDNYYVDYLVSFTNKLERDTRSFQYEEIFSQIPFYQFIFGGGIDATYQSSLYGDYRYIDNQYIMALFHYGILIFLPYVFFFVSSAWKLWKCNVKITKKIGCFIVFLWLLALGGLSIYNVIIIDFKSILLPMVAGRCLFLSKEG</sequence>
<keyword evidence="4 5" id="KW-0472">Membrane</keyword>
<feature type="transmembrane region" description="Helical" evidence="5">
    <location>
        <begin position="171"/>
        <end position="192"/>
    </location>
</feature>
<feature type="transmembrane region" description="Helical" evidence="5">
    <location>
        <begin position="394"/>
        <end position="415"/>
    </location>
</feature>
<feature type="transmembrane region" description="Helical" evidence="5">
    <location>
        <begin position="204"/>
        <end position="222"/>
    </location>
</feature>
<evidence type="ECO:0000256" key="3">
    <source>
        <dbReference type="ARBA" id="ARBA00022989"/>
    </source>
</evidence>
<keyword evidence="2 5" id="KW-0812">Transmembrane</keyword>
<organism evidence="7">
    <name type="scientific">bioreactor metagenome</name>
    <dbReference type="NCBI Taxonomy" id="1076179"/>
    <lineage>
        <taxon>unclassified sequences</taxon>
        <taxon>metagenomes</taxon>
        <taxon>ecological metagenomes</taxon>
    </lineage>
</organism>
<keyword evidence="3 5" id="KW-1133">Transmembrane helix</keyword>
<evidence type="ECO:0000259" key="6">
    <source>
        <dbReference type="Pfam" id="PF04932"/>
    </source>
</evidence>
<evidence type="ECO:0000256" key="5">
    <source>
        <dbReference type="SAM" id="Phobius"/>
    </source>
</evidence>
<comment type="caution">
    <text evidence="7">The sequence shown here is derived from an EMBL/GenBank/DDBJ whole genome shotgun (WGS) entry which is preliminary data.</text>
</comment>
<feature type="transmembrane region" description="Helical" evidence="5">
    <location>
        <begin position="231"/>
        <end position="247"/>
    </location>
</feature>
<reference evidence="7" key="1">
    <citation type="submission" date="2019-08" db="EMBL/GenBank/DDBJ databases">
        <authorList>
            <person name="Kucharzyk K."/>
            <person name="Murdoch R.W."/>
            <person name="Higgins S."/>
            <person name="Loffler F."/>
        </authorList>
    </citation>
    <scope>NUCLEOTIDE SEQUENCE</scope>
</reference>
<evidence type="ECO:0000256" key="1">
    <source>
        <dbReference type="ARBA" id="ARBA00004141"/>
    </source>
</evidence>
<feature type="domain" description="O-antigen ligase-related" evidence="6">
    <location>
        <begin position="237"/>
        <end position="368"/>
    </location>
</feature>
<evidence type="ECO:0000256" key="2">
    <source>
        <dbReference type="ARBA" id="ARBA00022692"/>
    </source>
</evidence>
<feature type="transmembrane region" description="Helical" evidence="5">
    <location>
        <begin position="253"/>
        <end position="269"/>
    </location>
</feature>
<dbReference type="AlphaFoldDB" id="A0A645AHT7"/>
<dbReference type="Pfam" id="PF04932">
    <property type="entry name" value="Wzy_C"/>
    <property type="match status" value="1"/>
</dbReference>
<feature type="transmembrane region" description="Helical" evidence="5">
    <location>
        <begin position="140"/>
        <end position="159"/>
    </location>
</feature>
<protein>
    <recommendedName>
        <fullName evidence="6">O-antigen ligase-related domain-containing protein</fullName>
    </recommendedName>
</protein>
<evidence type="ECO:0000256" key="4">
    <source>
        <dbReference type="ARBA" id="ARBA00023136"/>
    </source>
</evidence>
<dbReference type="InterPro" id="IPR007016">
    <property type="entry name" value="O-antigen_ligase-rel_domated"/>
</dbReference>
<comment type="subcellular location">
    <subcellularLocation>
        <location evidence="1">Membrane</location>
        <topology evidence="1">Multi-pass membrane protein</topology>
    </subcellularLocation>
</comment>
<name>A0A645AHT7_9ZZZZ</name>
<gene>
    <name evidence="7" type="ORF">SDC9_95942</name>
</gene>
<feature type="transmembrane region" description="Helical" evidence="5">
    <location>
        <begin position="43"/>
        <end position="61"/>
    </location>
</feature>
<accession>A0A645AHT7</accession>
<evidence type="ECO:0000313" key="7">
    <source>
        <dbReference type="EMBL" id="MPM49214.1"/>
    </source>
</evidence>
<feature type="transmembrane region" description="Helical" evidence="5">
    <location>
        <begin position="359"/>
        <end position="382"/>
    </location>
</feature>
<feature type="transmembrane region" description="Helical" evidence="5">
    <location>
        <begin position="276"/>
        <end position="294"/>
    </location>
</feature>
<feature type="transmembrane region" description="Helical" evidence="5">
    <location>
        <begin position="114"/>
        <end position="134"/>
    </location>
</feature>
<dbReference type="EMBL" id="VSSQ01012428">
    <property type="protein sequence ID" value="MPM49214.1"/>
    <property type="molecule type" value="Genomic_DNA"/>
</dbReference>